<comment type="caution">
    <text evidence="13">The sequence shown here is derived from an EMBL/GenBank/DDBJ whole genome shotgun (WGS) entry which is preliminary data.</text>
</comment>
<dbReference type="Gene3D" id="1.10.287.770">
    <property type="entry name" value="YojJ-like"/>
    <property type="match status" value="1"/>
</dbReference>
<keyword evidence="10 11" id="KW-0407">Ion channel</keyword>
<keyword evidence="5" id="KW-1133">Transmembrane helix</keyword>
<evidence type="ECO:0000256" key="5">
    <source>
        <dbReference type="ARBA" id="ARBA00022989"/>
    </source>
</evidence>
<accession>A0A8T1MVR4</accession>
<organism evidence="13 14">
    <name type="scientific">Clonorchis sinensis</name>
    <name type="common">Chinese liver fluke</name>
    <dbReference type="NCBI Taxonomy" id="79923"/>
    <lineage>
        <taxon>Eukaryota</taxon>
        <taxon>Metazoa</taxon>
        <taxon>Spiralia</taxon>
        <taxon>Lophotrochozoa</taxon>
        <taxon>Platyhelminthes</taxon>
        <taxon>Trematoda</taxon>
        <taxon>Digenea</taxon>
        <taxon>Opisthorchiida</taxon>
        <taxon>Opisthorchiata</taxon>
        <taxon>Opisthorchiidae</taxon>
        <taxon>Clonorchis</taxon>
    </lineage>
</organism>
<evidence type="ECO:0000256" key="6">
    <source>
        <dbReference type="ARBA" id="ARBA00023053"/>
    </source>
</evidence>
<evidence type="ECO:0000256" key="4">
    <source>
        <dbReference type="ARBA" id="ARBA00022692"/>
    </source>
</evidence>
<evidence type="ECO:0000256" key="8">
    <source>
        <dbReference type="ARBA" id="ARBA00023136"/>
    </source>
</evidence>
<sequence>FIVHVETEYTPTANFNGNAFCQQVENVFISRSLWFGRQFLYCRSFKDLNHDRTLLAEIHLNAENLGYTHLIPSSCSSKLRTRVATIFRGAGKDLGEDWKHLKVTAIPQVVPMREVTTKELAAGTINPICLKVADETNLVTRVSGHISADSTILTDMKLSGPQQMHTLCKEFLDDEFQHVLRGDSPYRTTELLSCNQDDGSFVYQMAYSCTDDQESCEKPIKDILQELTEVVEDGEQSFNKVCQVWPKDIDELVFQLDYSGRYMVYDQIPGITVCPQAAEAKKIFSRFVAMPGTDTRLPWQDKILIEQFRQRVLDSHPNLSFDVITHRLPVGELVWNTSTTAISPIYQLLHNFTVRFNVQPPKSARSYRLTVMEQVPNARSFLCTTFELRSPSPKDRWSYLEVEIDQSASIDDPISFTIITHERGELPFSAYDRHIHTIINPKSIISLYFSKSVTSRLQTARNPCHEGPDAKSMAAEYAKSSEDSISSTEDPVDGVVGFPDKDWEIDERQVTWYEDFLDKLRLNLTQKNSLTTSGTQSNPRNPSKIDDRASQFQEKNKAVLLFGTAFLYGRESCGWAECWRQVLRECGCNCTLHVLGYNEAACRGGPACEKKHCVDQQISYKICPLPCVMTKFIKHNEVTVSGAEANISVGVCKLKLIRSESVHVATEEEIFSLAKLFSEVGGLCSLFIGFSCIFLFELLEAVILMHSAPNDAKSDENQTHRDEERSVRHTFRNQCCCPEVTQPSLMAGEPEETNGMLENTSFVCNNRFAVTSNNGSPEERLYVADSQNFLNVSENTGSRCYLEDSYASNREITTNQSIENIPAVGPLEHKAVWKDDVLILPVWPAMLLIQDSSPFSAEVGQPDSPESKLVRSKHFQELPITPEQILALLEQKRVKFRLILN</sequence>
<evidence type="ECO:0000313" key="13">
    <source>
        <dbReference type="EMBL" id="KAG5452962.1"/>
    </source>
</evidence>
<evidence type="ECO:0000256" key="7">
    <source>
        <dbReference type="ARBA" id="ARBA00023065"/>
    </source>
</evidence>
<gene>
    <name evidence="13" type="ORF">CSKR_202359</name>
</gene>
<keyword evidence="8" id="KW-0472">Membrane</keyword>
<evidence type="ECO:0000256" key="12">
    <source>
        <dbReference type="SAM" id="MobiDB-lite"/>
    </source>
</evidence>
<protein>
    <submittedName>
        <fullName evidence="13">Uncharacterized protein</fullName>
    </submittedName>
</protein>
<dbReference type="OrthoDB" id="5874059at2759"/>
<evidence type="ECO:0000313" key="14">
    <source>
        <dbReference type="Proteomes" id="UP000286415"/>
    </source>
</evidence>
<dbReference type="GO" id="GO:0005272">
    <property type="term" value="F:sodium channel activity"/>
    <property type="evidence" value="ECO:0007669"/>
    <property type="project" value="UniProtKB-KW"/>
</dbReference>
<keyword evidence="2 11" id="KW-0813">Transport</keyword>
<evidence type="ECO:0000256" key="10">
    <source>
        <dbReference type="ARBA" id="ARBA00023303"/>
    </source>
</evidence>
<keyword evidence="7 11" id="KW-0406">Ion transport</keyword>
<dbReference type="InterPro" id="IPR001873">
    <property type="entry name" value="ENaC"/>
</dbReference>
<evidence type="ECO:0000256" key="9">
    <source>
        <dbReference type="ARBA" id="ARBA00023201"/>
    </source>
</evidence>
<reference evidence="13 14" key="1">
    <citation type="journal article" date="2018" name="Biotechnol. Adv.">
        <title>Improved genomic resources and new bioinformatic workflow for the carcinogenic parasite Clonorchis sinensis: Biotechnological implications.</title>
        <authorList>
            <person name="Wang D."/>
            <person name="Korhonen P.K."/>
            <person name="Gasser R.B."/>
            <person name="Young N.D."/>
        </authorList>
    </citation>
    <scope>NUCLEOTIDE SEQUENCE [LARGE SCALE GENOMIC DNA]</scope>
    <source>
        <strain evidence="13">Cs-k2</strain>
    </source>
</reference>
<evidence type="ECO:0000256" key="2">
    <source>
        <dbReference type="ARBA" id="ARBA00022448"/>
    </source>
</evidence>
<feature type="non-terminal residue" evidence="13">
    <location>
        <position position="1"/>
    </location>
</feature>
<keyword evidence="6" id="KW-0915">Sodium</keyword>
<dbReference type="Pfam" id="PF00858">
    <property type="entry name" value="ASC"/>
    <property type="match status" value="1"/>
</dbReference>
<comment type="subcellular location">
    <subcellularLocation>
        <location evidence="1">Membrane</location>
        <topology evidence="1">Multi-pass membrane protein</topology>
    </subcellularLocation>
</comment>
<dbReference type="Proteomes" id="UP000286415">
    <property type="component" value="Unassembled WGS sequence"/>
</dbReference>
<dbReference type="AlphaFoldDB" id="A0A8T1MVR4"/>
<keyword evidence="4 11" id="KW-0812">Transmembrane</keyword>
<dbReference type="EMBL" id="NIRI02000013">
    <property type="protein sequence ID" value="KAG5452962.1"/>
    <property type="molecule type" value="Genomic_DNA"/>
</dbReference>
<keyword evidence="9 11" id="KW-0739">Sodium transport</keyword>
<evidence type="ECO:0000256" key="3">
    <source>
        <dbReference type="ARBA" id="ARBA00022461"/>
    </source>
</evidence>
<name>A0A8T1MVR4_CLOSI</name>
<evidence type="ECO:0000256" key="1">
    <source>
        <dbReference type="ARBA" id="ARBA00004141"/>
    </source>
</evidence>
<dbReference type="GO" id="GO:0016020">
    <property type="term" value="C:membrane"/>
    <property type="evidence" value="ECO:0007669"/>
    <property type="project" value="UniProtKB-SubCell"/>
</dbReference>
<feature type="region of interest" description="Disordered" evidence="12">
    <location>
        <begin position="460"/>
        <end position="492"/>
    </location>
</feature>
<keyword evidence="3 11" id="KW-0894">Sodium channel</keyword>
<proteinExistence type="inferred from homology"/>
<reference evidence="13 14" key="2">
    <citation type="journal article" date="2021" name="Genomics">
        <title>High-quality reference genome for Clonorchis sinensis.</title>
        <authorList>
            <person name="Young N.D."/>
            <person name="Stroehlein A.J."/>
            <person name="Kinkar L."/>
            <person name="Wang T."/>
            <person name="Sohn W.M."/>
            <person name="Chang B.C.H."/>
            <person name="Kaur P."/>
            <person name="Weisz D."/>
            <person name="Dudchenko O."/>
            <person name="Aiden E.L."/>
            <person name="Korhonen P.K."/>
            <person name="Gasser R.B."/>
        </authorList>
    </citation>
    <scope>NUCLEOTIDE SEQUENCE [LARGE SCALE GENOMIC DNA]</scope>
    <source>
        <strain evidence="13">Cs-k2</strain>
    </source>
</reference>
<keyword evidence="14" id="KW-1185">Reference proteome</keyword>
<comment type="similarity">
    <text evidence="11">Belongs to the amiloride-sensitive sodium channel (TC 1.A.6) family.</text>
</comment>
<evidence type="ECO:0000256" key="11">
    <source>
        <dbReference type="RuleBase" id="RU000679"/>
    </source>
</evidence>